<protein>
    <recommendedName>
        <fullName evidence="8">Proteasomal ATPase-associated factor 1</fullName>
    </recommendedName>
</protein>
<dbReference type="PROSITE" id="PS50294">
    <property type="entry name" value="WD_REPEATS_REGION"/>
    <property type="match status" value="2"/>
</dbReference>
<evidence type="ECO:0000256" key="1">
    <source>
        <dbReference type="ARBA" id="ARBA00022574"/>
    </source>
</evidence>
<feature type="repeat" description="WD" evidence="5">
    <location>
        <begin position="183"/>
        <end position="217"/>
    </location>
</feature>
<organism evidence="6 7">
    <name type="scientific">Hyaloperonospora brassicae</name>
    <name type="common">Brassica downy mildew</name>
    <name type="synonym">Peronospora brassicae</name>
    <dbReference type="NCBI Taxonomy" id="162125"/>
    <lineage>
        <taxon>Eukaryota</taxon>
        <taxon>Sar</taxon>
        <taxon>Stramenopiles</taxon>
        <taxon>Oomycota</taxon>
        <taxon>Peronosporomycetes</taxon>
        <taxon>Peronosporales</taxon>
        <taxon>Peronosporaceae</taxon>
        <taxon>Hyaloperonospora</taxon>
    </lineage>
</organism>
<dbReference type="Pfam" id="PF00400">
    <property type="entry name" value="WD40"/>
    <property type="match status" value="2"/>
</dbReference>
<keyword evidence="3" id="KW-0647">Proteasome</keyword>
<keyword evidence="2" id="KW-0677">Repeat</keyword>
<dbReference type="SUPFAM" id="SSF50978">
    <property type="entry name" value="WD40 repeat-like"/>
    <property type="match status" value="1"/>
</dbReference>
<dbReference type="AlphaFoldDB" id="A0AAV0V1V0"/>
<comment type="similarity">
    <text evidence="4">Belongs to the WD repeat PAAF1/RPN14 family.</text>
</comment>
<dbReference type="InterPro" id="IPR001680">
    <property type="entry name" value="WD40_rpt"/>
</dbReference>
<dbReference type="PROSITE" id="PS50082">
    <property type="entry name" value="WD_REPEATS_2"/>
    <property type="match status" value="2"/>
</dbReference>
<evidence type="ECO:0000313" key="6">
    <source>
        <dbReference type="EMBL" id="CAI5742498.1"/>
    </source>
</evidence>
<keyword evidence="7" id="KW-1185">Reference proteome</keyword>
<accession>A0AAV0V1V0</accession>
<comment type="caution">
    <text evidence="6">The sequence shown here is derived from an EMBL/GenBank/DDBJ whole genome shotgun (WGS) entry which is preliminary data.</text>
</comment>
<dbReference type="SMART" id="SM00320">
    <property type="entry name" value="WD40"/>
    <property type="match status" value="5"/>
</dbReference>
<evidence type="ECO:0000313" key="7">
    <source>
        <dbReference type="Proteomes" id="UP001162031"/>
    </source>
</evidence>
<dbReference type="Proteomes" id="UP001162031">
    <property type="component" value="Unassembled WGS sequence"/>
</dbReference>
<dbReference type="GO" id="GO:0000502">
    <property type="term" value="C:proteasome complex"/>
    <property type="evidence" value="ECO:0007669"/>
    <property type="project" value="UniProtKB-KW"/>
</dbReference>
<sequence length="463" mass="49644">MKEETMSETSSLDAQWYVQIQPDWGVAEDSCWIDVYNRAVKLPTIKAQELIGQDDKCLTAKVHSCPSSQYQLPLSTSFHATGAPAVVQVLDKGTSWVKIGPTDAKKPSEASMQLRPTVFQVPHATVDVPMGSTDSKASGARAMRLLQLNAVDVSFDERFVVLGGSDGVSMLWDRQNRTQMLPLQGHVADVTSVRFYPSSKVVLTGSLDFTLRIWSIDGRCAAVMKGHRGGVEDIAILGRGRNVLSCGTDGFIQLWNCGTQDVVAKWANDDQSPVHCLAVLDDTARRLTKGTSPPCDSGKEAETDGKVLFAGLDNGETLGVDVRTRAGVLNIDGLAGSIISCAATTATASSPMLFTGSEDGLLTAWDLRHTSVPLHALSRSSSAIHSIVVSTLPANDSVSTWTAHGDGGCCSWSNFQGIPHICTELTGPQYDAVRGVALAGQTSRLFTACRDGRLREYIPHIVP</sequence>
<dbReference type="Gene3D" id="2.130.10.10">
    <property type="entry name" value="YVTN repeat-like/Quinoprotein amine dehydrogenase"/>
    <property type="match status" value="2"/>
</dbReference>
<dbReference type="InterPro" id="IPR015943">
    <property type="entry name" value="WD40/YVTN_repeat-like_dom_sf"/>
</dbReference>
<evidence type="ECO:0000256" key="5">
    <source>
        <dbReference type="PROSITE-ProRule" id="PRU00221"/>
    </source>
</evidence>
<evidence type="ECO:0000256" key="4">
    <source>
        <dbReference type="ARBA" id="ARBA00038321"/>
    </source>
</evidence>
<proteinExistence type="inferred from homology"/>
<name>A0AAV0V1V0_HYABA</name>
<dbReference type="PANTHER" id="PTHR19857:SF19">
    <property type="entry name" value="26S PROTEASOME REGULATORY SUBUNIT RPN14"/>
    <property type="match status" value="1"/>
</dbReference>
<feature type="repeat" description="WD" evidence="5">
    <location>
        <begin position="224"/>
        <end position="265"/>
    </location>
</feature>
<gene>
    <name evidence="6" type="ORF">HBR001_LOCUS9013</name>
</gene>
<evidence type="ECO:0008006" key="8">
    <source>
        <dbReference type="Google" id="ProtNLM"/>
    </source>
</evidence>
<dbReference type="InterPro" id="IPR036322">
    <property type="entry name" value="WD40_repeat_dom_sf"/>
</dbReference>
<reference evidence="6" key="1">
    <citation type="submission" date="2022-12" db="EMBL/GenBank/DDBJ databases">
        <authorList>
            <person name="Webb A."/>
        </authorList>
    </citation>
    <scope>NUCLEOTIDE SEQUENCE</scope>
    <source>
        <strain evidence="6">Hp1</strain>
    </source>
</reference>
<evidence type="ECO:0000256" key="3">
    <source>
        <dbReference type="ARBA" id="ARBA00022942"/>
    </source>
</evidence>
<dbReference type="InterPro" id="IPR051179">
    <property type="entry name" value="WD_repeat_multifunction"/>
</dbReference>
<dbReference type="EMBL" id="CANTFL010001471">
    <property type="protein sequence ID" value="CAI5742498.1"/>
    <property type="molecule type" value="Genomic_DNA"/>
</dbReference>
<dbReference type="PANTHER" id="PTHR19857">
    <property type="entry name" value="MITOCHONDRIAL DIVISION PROTEIN 1-RELATED"/>
    <property type="match status" value="1"/>
</dbReference>
<keyword evidence="1 5" id="KW-0853">WD repeat</keyword>
<evidence type="ECO:0000256" key="2">
    <source>
        <dbReference type="ARBA" id="ARBA00022737"/>
    </source>
</evidence>